<dbReference type="CDD" id="cd07103">
    <property type="entry name" value="ALDH_F5_SSADH_GabD"/>
    <property type="match status" value="1"/>
</dbReference>
<dbReference type="InterPro" id="IPR016160">
    <property type="entry name" value="Ald_DH_CS_CYS"/>
</dbReference>
<protein>
    <submittedName>
        <fullName evidence="6">Succinate-semialdehyde dehydrogenase/glutarate-semialdehyde dehydrogenase</fullName>
    </submittedName>
</protein>
<dbReference type="InterPro" id="IPR016163">
    <property type="entry name" value="Ald_DH_C"/>
</dbReference>
<accession>A0A2V4T653</accession>
<keyword evidence="2 4" id="KW-0560">Oxidoreductase</keyword>
<dbReference type="EMBL" id="QJSQ01000030">
    <property type="protein sequence ID" value="PYE16182.1"/>
    <property type="molecule type" value="Genomic_DNA"/>
</dbReference>
<dbReference type="InterPro" id="IPR050740">
    <property type="entry name" value="Aldehyde_DH_Superfamily"/>
</dbReference>
<dbReference type="Proteomes" id="UP000247772">
    <property type="component" value="Unassembled WGS sequence"/>
</dbReference>
<evidence type="ECO:0000313" key="6">
    <source>
        <dbReference type="EMBL" id="PYE16182.1"/>
    </source>
</evidence>
<dbReference type="InterPro" id="IPR016161">
    <property type="entry name" value="Ald_DH/histidinol_DH"/>
</dbReference>
<dbReference type="PANTHER" id="PTHR43353:SF5">
    <property type="entry name" value="SUCCINATE-SEMIALDEHYDE DEHYDROGENASE, MITOCHONDRIAL"/>
    <property type="match status" value="1"/>
</dbReference>
<evidence type="ECO:0000256" key="4">
    <source>
        <dbReference type="RuleBase" id="RU003345"/>
    </source>
</evidence>
<gene>
    <name evidence="6" type="ORF">C7410_13029</name>
</gene>
<feature type="domain" description="Aldehyde dehydrogenase" evidence="5">
    <location>
        <begin position="111"/>
        <end position="573"/>
    </location>
</feature>
<evidence type="ECO:0000256" key="2">
    <source>
        <dbReference type="ARBA" id="ARBA00023002"/>
    </source>
</evidence>
<organism evidence="6 7">
    <name type="scientific">Paraburkholderia silvatlantica</name>
    <dbReference type="NCBI Taxonomy" id="321895"/>
    <lineage>
        <taxon>Bacteria</taxon>
        <taxon>Pseudomonadati</taxon>
        <taxon>Pseudomonadota</taxon>
        <taxon>Betaproteobacteria</taxon>
        <taxon>Burkholderiales</taxon>
        <taxon>Burkholderiaceae</taxon>
        <taxon>Paraburkholderia</taxon>
    </lineage>
</organism>
<comment type="similarity">
    <text evidence="1 4">Belongs to the aldehyde dehydrogenase family.</text>
</comment>
<dbReference type="PANTHER" id="PTHR43353">
    <property type="entry name" value="SUCCINATE-SEMIALDEHYDE DEHYDROGENASE, MITOCHONDRIAL"/>
    <property type="match status" value="1"/>
</dbReference>
<dbReference type="FunFam" id="3.40.605.10:FF:000005">
    <property type="entry name" value="Succinate-semialdehyde dehydrogenase I"/>
    <property type="match status" value="1"/>
</dbReference>
<dbReference type="PROSITE" id="PS00070">
    <property type="entry name" value="ALDEHYDE_DEHYDR_CYS"/>
    <property type="match status" value="1"/>
</dbReference>
<dbReference type="Gene3D" id="3.40.605.10">
    <property type="entry name" value="Aldehyde Dehydrogenase, Chain A, domain 1"/>
    <property type="match status" value="1"/>
</dbReference>
<dbReference type="InterPro" id="IPR015590">
    <property type="entry name" value="Aldehyde_DH_dom"/>
</dbReference>
<feature type="active site" evidence="3">
    <location>
        <position position="350"/>
    </location>
</feature>
<dbReference type="FunFam" id="3.40.309.10:FF:000004">
    <property type="entry name" value="Succinate-semialdehyde dehydrogenase I"/>
    <property type="match status" value="1"/>
</dbReference>
<comment type="caution">
    <text evidence="6">The sequence shown here is derived from an EMBL/GenBank/DDBJ whole genome shotgun (WGS) entry which is preliminary data.</text>
</comment>
<sequence>MDAMVSRIGHWLPVATHVRGVANALMRTPSLRKVSAKFDPAEDVKFPAIAAKTFRNGASAKARRRSRHGRTSRVELKYPTLDTSCRKENAVSLELARGELLRHENFIDGKWIAASGNASYVVTNPATQARLAQVANSAAADARAATDAASRALPAWRDTLPRERAAMLNRWHALILANTEDLARLMSLEQGKPLAEARGEVAYGASYVAWFAEEATKIYGDIIPQTQHGKRMMAIKEPIGVVAAITPWNFPLAMIARKIAPALAAGCTVVAKPAEDTPLTALALAALAQEAGLPDGVLNMISAARDEGIAAVADWLADDRVRKITFTGSTAVGKHLARESAGTLKKLSLELGGNAPFIVFADADLEAAVQGLMLAKFRNGGQTCVCPNRIYVHDSVYERFGELLAKRVSALHVGPATDAKAQIGPMINERAIDKIAKHVDDAVANGARVLAGGKRLSELGLNYYAPTVLADANDAMVLCCEETFGPVAPLFRFTDEDEVIRIANDTPFGLAAYFYTNDVRRIDRVAHKLETGIVGINEGAVASEAAPFGGVKESGYGREGSKYGLDDYLSIKYLCQGGLG</sequence>
<dbReference type="PROSITE" id="PS00687">
    <property type="entry name" value="ALDEHYDE_DEHYDR_GLU"/>
    <property type="match status" value="1"/>
</dbReference>
<dbReference type="Gene3D" id="3.40.309.10">
    <property type="entry name" value="Aldehyde Dehydrogenase, Chain A, domain 2"/>
    <property type="match status" value="1"/>
</dbReference>
<dbReference type="AlphaFoldDB" id="A0A2V4T653"/>
<evidence type="ECO:0000256" key="1">
    <source>
        <dbReference type="ARBA" id="ARBA00009986"/>
    </source>
</evidence>
<dbReference type="GO" id="GO:0009450">
    <property type="term" value="P:gamma-aminobutyric acid catabolic process"/>
    <property type="evidence" value="ECO:0007669"/>
    <property type="project" value="TreeGrafter"/>
</dbReference>
<dbReference type="SUPFAM" id="SSF53720">
    <property type="entry name" value="ALDH-like"/>
    <property type="match status" value="1"/>
</dbReference>
<evidence type="ECO:0000313" key="7">
    <source>
        <dbReference type="Proteomes" id="UP000247772"/>
    </source>
</evidence>
<dbReference type="InterPro" id="IPR029510">
    <property type="entry name" value="Ald_DH_CS_GLU"/>
</dbReference>
<dbReference type="GO" id="GO:0004777">
    <property type="term" value="F:succinate-semialdehyde dehydrogenase (NAD+) activity"/>
    <property type="evidence" value="ECO:0007669"/>
    <property type="project" value="TreeGrafter"/>
</dbReference>
<dbReference type="Pfam" id="PF00171">
    <property type="entry name" value="Aldedh"/>
    <property type="match status" value="1"/>
</dbReference>
<name>A0A2V4T653_9BURK</name>
<dbReference type="InterPro" id="IPR016162">
    <property type="entry name" value="Ald_DH_N"/>
</dbReference>
<reference evidence="6 7" key="1">
    <citation type="submission" date="2018-06" db="EMBL/GenBank/DDBJ databases">
        <title>Genomic Encyclopedia of Type Strains, Phase IV (KMG-V): Genome sequencing to study the core and pangenomes of soil and plant-associated prokaryotes.</title>
        <authorList>
            <person name="Whitman W."/>
        </authorList>
    </citation>
    <scope>NUCLEOTIDE SEQUENCE [LARGE SCALE GENOMIC DNA]</scope>
    <source>
        <strain evidence="6 7">SRCL-318</strain>
    </source>
</reference>
<proteinExistence type="inferred from homology"/>
<evidence type="ECO:0000256" key="3">
    <source>
        <dbReference type="PROSITE-ProRule" id="PRU10007"/>
    </source>
</evidence>
<evidence type="ECO:0000259" key="5">
    <source>
        <dbReference type="Pfam" id="PF00171"/>
    </source>
</evidence>